<evidence type="ECO:0000313" key="4">
    <source>
        <dbReference type="Proteomes" id="UP000309061"/>
    </source>
</evidence>
<reference evidence="3 4" key="1">
    <citation type="submission" date="2019-11" db="EMBL/GenBank/DDBJ databases">
        <title>The genome sequence of Methylocystis heyeri.</title>
        <authorList>
            <person name="Oshkin I.Y."/>
            <person name="Miroshnikov K."/>
            <person name="Dedysh S.N."/>
        </authorList>
    </citation>
    <scope>NUCLEOTIDE SEQUENCE [LARGE SCALE GENOMIC DNA]</scope>
    <source>
        <strain evidence="3 4">H2</strain>
    </source>
</reference>
<dbReference type="Proteomes" id="UP000309061">
    <property type="component" value="Chromosome"/>
</dbReference>
<keyword evidence="1" id="KW-1133">Transmembrane helix</keyword>
<feature type="transmembrane region" description="Helical" evidence="1">
    <location>
        <begin position="336"/>
        <end position="353"/>
    </location>
</feature>
<dbReference type="KEGG" id="mhey:H2LOC_017215"/>
<dbReference type="EMBL" id="CP046052">
    <property type="protein sequence ID" value="QGM47288.1"/>
    <property type="molecule type" value="Genomic_DNA"/>
</dbReference>
<name>A0A6B8KKS8_9HYPH</name>
<keyword evidence="1" id="KW-0472">Membrane</keyword>
<proteinExistence type="predicted"/>
<evidence type="ECO:0000256" key="1">
    <source>
        <dbReference type="SAM" id="Phobius"/>
    </source>
</evidence>
<sequence>MNPLWTRLAAVVLLSLGLLLPAAAHTPDISTAKLIAKDGGWTVEEGFLATDLERMFSETMNERPSADLSAPGVLEEEIGKFVQRRVVMKDAAGRPCAGKVEHAGEDPTNQDSALVVLRFSCVGELTVYDAAKLLAAQGPRGKQLVTVTGGSNPGEIMIDGKSPPLDLTKPLQTTWQLMQKFGAAGIEHILTGYDHICFLVAVILWASRVWPVVKIVTAFTISHSITLSLAALDVVTLPTTLTESAIALSIIYVAVENFFSRDTDKRWRDTFLFGFIHGFGFASGLKELNVQQQTIVPALASFNIGVELGQIAIVLALMPVLLLIDRQTGGKRNEKLVYGASAVIALLGAYWLLQRIGVIPA</sequence>
<keyword evidence="1" id="KW-0812">Transmembrane</keyword>
<feature type="chain" id="PRO_5025655459" evidence="2">
    <location>
        <begin position="25"/>
        <end position="361"/>
    </location>
</feature>
<dbReference type="RefSeq" id="WP_136497462.1">
    <property type="nucleotide sequence ID" value="NZ_CP046052.1"/>
</dbReference>
<feature type="signal peptide" evidence="2">
    <location>
        <begin position="1"/>
        <end position="24"/>
    </location>
</feature>
<organism evidence="3 4">
    <name type="scientific">Methylocystis heyeri</name>
    <dbReference type="NCBI Taxonomy" id="391905"/>
    <lineage>
        <taxon>Bacteria</taxon>
        <taxon>Pseudomonadati</taxon>
        <taxon>Pseudomonadota</taxon>
        <taxon>Alphaproteobacteria</taxon>
        <taxon>Hyphomicrobiales</taxon>
        <taxon>Methylocystaceae</taxon>
        <taxon>Methylocystis</taxon>
    </lineage>
</organism>
<dbReference type="InterPro" id="IPR032809">
    <property type="entry name" value="Put_HupE_UreJ"/>
</dbReference>
<keyword evidence="2" id="KW-0732">Signal</keyword>
<evidence type="ECO:0000313" key="3">
    <source>
        <dbReference type="EMBL" id="QGM47288.1"/>
    </source>
</evidence>
<accession>A0A6B8KKS8</accession>
<protein>
    <submittedName>
        <fullName evidence="3">HupE/UreJ family protein</fullName>
    </submittedName>
</protein>
<keyword evidence="4" id="KW-1185">Reference proteome</keyword>
<dbReference type="AlphaFoldDB" id="A0A6B8KKS8"/>
<feature type="transmembrane region" description="Helical" evidence="1">
    <location>
        <begin position="304"/>
        <end position="324"/>
    </location>
</feature>
<evidence type="ECO:0000256" key="2">
    <source>
        <dbReference type="SAM" id="SignalP"/>
    </source>
</evidence>
<dbReference type="OrthoDB" id="9808870at2"/>
<gene>
    <name evidence="3" type="ORF">H2LOC_017215</name>
</gene>
<dbReference type="Pfam" id="PF13795">
    <property type="entry name" value="HupE_UreJ_2"/>
    <property type="match status" value="1"/>
</dbReference>